<dbReference type="InterPro" id="IPR036663">
    <property type="entry name" value="Fumarylacetoacetase_C_sf"/>
</dbReference>
<evidence type="ECO:0000256" key="1">
    <source>
        <dbReference type="ARBA" id="ARBA00010211"/>
    </source>
</evidence>
<evidence type="ECO:0000259" key="3">
    <source>
        <dbReference type="Pfam" id="PF01557"/>
    </source>
</evidence>
<proteinExistence type="inferred from homology"/>
<dbReference type="PANTHER" id="PTHR42796:SF4">
    <property type="entry name" value="FUMARYLACETOACETATE HYDROLASE DOMAIN-CONTAINING PROTEIN 2A"/>
    <property type="match status" value="1"/>
</dbReference>
<evidence type="ECO:0000256" key="2">
    <source>
        <dbReference type="ARBA" id="ARBA00022723"/>
    </source>
</evidence>
<comment type="similarity">
    <text evidence="1">Belongs to the FAH family.</text>
</comment>
<dbReference type="SUPFAM" id="SSF56529">
    <property type="entry name" value="FAH"/>
    <property type="match status" value="1"/>
</dbReference>
<keyword evidence="4" id="KW-0413">Isomerase</keyword>
<dbReference type="GO" id="GO:0046872">
    <property type="term" value="F:metal ion binding"/>
    <property type="evidence" value="ECO:0007669"/>
    <property type="project" value="UniProtKB-KW"/>
</dbReference>
<dbReference type="Pfam" id="PF01557">
    <property type="entry name" value="FAA_hydrolase"/>
    <property type="match status" value="1"/>
</dbReference>
<comment type="caution">
    <text evidence="4">The sequence shown here is derived from an EMBL/GenBank/DDBJ whole genome shotgun (WGS) entry which is preliminary data.</text>
</comment>
<evidence type="ECO:0000313" key="5">
    <source>
        <dbReference type="Proteomes" id="UP000094501"/>
    </source>
</evidence>
<keyword evidence="5" id="KW-1185">Reference proteome</keyword>
<evidence type="ECO:0000313" key="4">
    <source>
        <dbReference type="EMBL" id="ODR98797.1"/>
    </source>
</evidence>
<sequence>MKLVRFGDLGQEKPGLVDADGTIRDLSGIVDDIAGDVLTPAGLQRLRDIDPASLPAVGGNPRLGAPVGQVRKFFGIGLNYRDHAEETGLPIPEVPIVFVKATSCISGPNDAILAPADFKRMDYEVELGFVIGSPAKRVSVEDALDHVAGYCIGNDVSERSLQKGGPGEWVKAKSYDTFGPLGPWLVTADEIPDPQGLSLTTDLNGERMQTGNTSTMIFPVAELVSYISKYMTLLPGDVVVTGTPPGVGMARNPRVFLKPGDELVLRISGLGEQRTTIVAES</sequence>
<dbReference type="Gene3D" id="3.90.850.10">
    <property type="entry name" value="Fumarylacetoacetase-like, C-terminal domain"/>
    <property type="match status" value="1"/>
</dbReference>
<dbReference type="EMBL" id="LPWG01000012">
    <property type="protein sequence ID" value="ODR98797.1"/>
    <property type="molecule type" value="Genomic_DNA"/>
</dbReference>
<gene>
    <name evidence="4" type="ORF">AUC68_06235</name>
</gene>
<dbReference type="FunFam" id="3.90.850.10:FF:000002">
    <property type="entry name" value="2-hydroxyhepta-2,4-diene-1,7-dioate isomerase"/>
    <property type="match status" value="1"/>
</dbReference>
<feature type="domain" description="Fumarylacetoacetase-like C-terminal" evidence="3">
    <location>
        <begin position="72"/>
        <end position="278"/>
    </location>
</feature>
<dbReference type="GO" id="GO:0019752">
    <property type="term" value="P:carboxylic acid metabolic process"/>
    <property type="evidence" value="ECO:0007669"/>
    <property type="project" value="UniProtKB-ARBA"/>
</dbReference>
<dbReference type="InterPro" id="IPR011234">
    <property type="entry name" value="Fumarylacetoacetase-like_C"/>
</dbReference>
<dbReference type="InterPro" id="IPR051121">
    <property type="entry name" value="FAH"/>
</dbReference>
<keyword evidence="2" id="KW-0479">Metal-binding</keyword>
<protein>
    <submittedName>
        <fullName evidence="4">2-hydroxyhepta-2,4-diene-1,7-dioate isomerase</fullName>
    </submittedName>
</protein>
<name>A0A1E3VZ17_9HYPH</name>
<dbReference type="STRING" id="1774968.AUC68_06235"/>
<dbReference type="OrthoDB" id="5197601at2"/>
<accession>A0A1E3VZ17</accession>
<dbReference type="GO" id="GO:0016853">
    <property type="term" value="F:isomerase activity"/>
    <property type="evidence" value="ECO:0007669"/>
    <property type="project" value="UniProtKB-KW"/>
</dbReference>
<dbReference type="AlphaFoldDB" id="A0A1E3VZ17"/>
<reference evidence="4 5" key="1">
    <citation type="journal article" date="2016" name="Environ. Microbiol.">
        <title>New Methyloceanibacter diversity from North Sea sediments includes methanotroph containing solely the soluble methane monooxygenase.</title>
        <authorList>
            <person name="Vekeman B."/>
            <person name="Kerckhof F.M."/>
            <person name="Cremers G."/>
            <person name="de Vos P."/>
            <person name="Vandamme P."/>
            <person name="Boon N."/>
            <person name="Op den Camp H.J."/>
            <person name="Heylen K."/>
        </authorList>
    </citation>
    <scope>NUCLEOTIDE SEQUENCE [LARGE SCALE GENOMIC DNA]</scope>
    <source>
        <strain evidence="4 5">R-67174</strain>
    </source>
</reference>
<dbReference type="PANTHER" id="PTHR42796">
    <property type="entry name" value="FUMARYLACETOACETATE HYDROLASE DOMAIN-CONTAINING PROTEIN 2A-RELATED"/>
    <property type="match status" value="1"/>
</dbReference>
<dbReference type="Proteomes" id="UP000094501">
    <property type="component" value="Unassembled WGS sequence"/>
</dbReference>
<dbReference type="RefSeq" id="WP_069437525.1">
    <property type="nucleotide sequence ID" value="NZ_LPWG01000012.1"/>
</dbReference>
<organism evidence="4 5">
    <name type="scientific">Methyloceanibacter methanicus</name>
    <dbReference type="NCBI Taxonomy" id="1774968"/>
    <lineage>
        <taxon>Bacteria</taxon>
        <taxon>Pseudomonadati</taxon>
        <taxon>Pseudomonadota</taxon>
        <taxon>Alphaproteobacteria</taxon>
        <taxon>Hyphomicrobiales</taxon>
        <taxon>Hyphomicrobiaceae</taxon>
        <taxon>Methyloceanibacter</taxon>
    </lineage>
</organism>